<dbReference type="STRING" id="912594.AWC12_25700"/>
<dbReference type="Gene3D" id="3.30.530.20">
    <property type="match status" value="1"/>
</dbReference>
<proteinExistence type="predicted"/>
<comment type="caution">
    <text evidence="1">The sequence shown here is derived from an EMBL/GenBank/DDBJ whole genome shotgun (WGS) entry which is preliminary data.</text>
</comment>
<dbReference type="CDD" id="cd07821">
    <property type="entry name" value="PYR_PYL_RCAR_like"/>
    <property type="match status" value="1"/>
</dbReference>
<organism evidence="1 2">
    <name type="scientific">Mycolicibacterium iranicum</name>
    <name type="common">Mycobacterium iranicum</name>
    <dbReference type="NCBI Taxonomy" id="912594"/>
    <lineage>
        <taxon>Bacteria</taxon>
        <taxon>Bacillati</taxon>
        <taxon>Actinomycetota</taxon>
        <taxon>Actinomycetes</taxon>
        <taxon>Mycobacteriales</taxon>
        <taxon>Mycobacteriaceae</taxon>
        <taxon>Mycolicibacterium</taxon>
    </lineage>
</organism>
<sequence>MTDVSRSREVAAEPAAVWALLADFGSLSAWADGVDHSCLLYAGPDEIGLTRRVQSGRDTFVEKITMFDPPRLLAYDIHGVPRRFSVSNRWNLRPQGGNGTTVTLTSTVAMTTSILRPIGERAFAQMMARRSEALLTSLARALGGTS</sequence>
<evidence type="ECO:0000313" key="2">
    <source>
        <dbReference type="Proteomes" id="UP000078396"/>
    </source>
</evidence>
<dbReference type="RefSeq" id="WP_064281689.1">
    <property type="nucleotide sequence ID" value="NZ_LWCS01000021.1"/>
</dbReference>
<name>A0A178LWX9_MYCIR</name>
<gene>
    <name evidence="1" type="ORF">A4X20_04275</name>
</gene>
<dbReference type="AlphaFoldDB" id="A0A178LWX9"/>
<reference evidence="1 2" key="1">
    <citation type="submission" date="2016-04" db="EMBL/GenBank/DDBJ databases">
        <title>Draft Genome Sequences of Staphylococcus capitis Strain H36, S. capitis Strain H65, S. cohnii Strain H62, S. hominis Strain H69, Mycobacterium iranicum Strain H39, Plantibacter sp. Strain H53, Pseudomonas oryzihabitans Strain H72, and Microbacterium sp. Strain H83, isolated from residential settings.</title>
        <authorList>
            <person name="Lymperopoulou D."/>
            <person name="Adams R.I."/>
            <person name="Lindow S."/>
            <person name="Coil D.A."/>
            <person name="Jospin G."/>
            <person name="Eisen J.A."/>
        </authorList>
    </citation>
    <scope>NUCLEOTIDE SEQUENCE [LARGE SCALE GENOMIC DNA]</scope>
    <source>
        <strain evidence="1 2">H39</strain>
    </source>
</reference>
<dbReference type="InterPro" id="IPR023393">
    <property type="entry name" value="START-like_dom_sf"/>
</dbReference>
<protein>
    <submittedName>
        <fullName evidence="1">Cyclase</fullName>
    </submittedName>
</protein>
<dbReference type="OrthoDB" id="5182747at2"/>
<dbReference type="InterPro" id="IPR019587">
    <property type="entry name" value="Polyketide_cyclase/dehydratase"/>
</dbReference>
<dbReference type="Pfam" id="PF10604">
    <property type="entry name" value="Polyketide_cyc2"/>
    <property type="match status" value="1"/>
</dbReference>
<dbReference type="EMBL" id="LWCS01000021">
    <property type="protein sequence ID" value="OAN38532.1"/>
    <property type="molecule type" value="Genomic_DNA"/>
</dbReference>
<evidence type="ECO:0000313" key="1">
    <source>
        <dbReference type="EMBL" id="OAN38532.1"/>
    </source>
</evidence>
<dbReference type="SUPFAM" id="SSF55961">
    <property type="entry name" value="Bet v1-like"/>
    <property type="match status" value="1"/>
</dbReference>
<dbReference type="Proteomes" id="UP000078396">
    <property type="component" value="Unassembled WGS sequence"/>
</dbReference>
<accession>A0A178LWX9</accession>